<dbReference type="InterPro" id="IPR015424">
    <property type="entry name" value="PyrdxlP-dep_Trfase"/>
</dbReference>
<evidence type="ECO:0000256" key="2">
    <source>
        <dbReference type="ARBA" id="ARBA00022898"/>
    </source>
</evidence>
<dbReference type="AlphaFoldDB" id="A0A811T7P1"/>
<dbReference type="FunFam" id="3.90.1150.10:FF:000008">
    <property type="entry name" value="Cystathionine gamma-synthase"/>
    <property type="match status" value="1"/>
</dbReference>
<evidence type="ECO:0000256" key="3">
    <source>
        <dbReference type="ARBA" id="ARBA00023239"/>
    </source>
</evidence>
<dbReference type="Pfam" id="PF01053">
    <property type="entry name" value="Cys_Met_Meta_PP"/>
    <property type="match status" value="1"/>
</dbReference>
<keyword evidence="2" id="KW-0663">Pyridoxal phosphate</keyword>
<dbReference type="PANTHER" id="PTHR11808:SF80">
    <property type="entry name" value="CYSTATHIONINE GAMMA-LYASE"/>
    <property type="match status" value="1"/>
</dbReference>
<dbReference type="Gene3D" id="3.40.640.10">
    <property type="entry name" value="Type I PLP-dependent aspartate aminotransferase-like (Major domain)"/>
    <property type="match status" value="1"/>
</dbReference>
<dbReference type="GO" id="GO:0005737">
    <property type="term" value="C:cytoplasm"/>
    <property type="evidence" value="ECO:0007669"/>
    <property type="project" value="TreeGrafter"/>
</dbReference>
<dbReference type="GO" id="GO:0016846">
    <property type="term" value="F:carbon-sulfur lyase activity"/>
    <property type="evidence" value="ECO:0007669"/>
    <property type="project" value="TreeGrafter"/>
</dbReference>
<dbReference type="SUPFAM" id="SSF53383">
    <property type="entry name" value="PLP-dependent transferases"/>
    <property type="match status" value="1"/>
</dbReference>
<comment type="cofactor">
    <cofactor evidence="1">
        <name>pyridoxal 5'-phosphate</name>
        <dbReference type="ChEBI" id="CHEBI:597326"/>
    </cofactor>
</comment>
<proteinExistence type="predicted"/>
<dbReference type="PIRSF" id="PIRSF001434">
    <property type="entry name" value="CGS"/>
    <property type="match status" value="1"/>
</dbReference>
<accession>A0A811T7P1</accession>
<dbReference type="GO" id="GO:0019346">
    <property type="term" value="P:transsulfuration"/>
    <property type="evidence" value="ECO:0007669"/>
    <property type="project" value="InterPro"/>
</dbReference>
<dbReference type="InterPro" id="IPR054542">
    <property type="entry name" value="Cys_met_metab_PP"/>
</dbReference>
<sequence length="411" mass="45397">MPYRSYIGYEVTTIHAGDVFMMKGFTTKAVRYGESACPVTGALTTPIYQTTTYAFETVQELRDVLEKKSKGFVYTRAGSPTQKVFEEKVAALENGESAISFASGMAAVSAAVLAVAKKGDHVITNNAVYGSTYHLFAEMLPGFGIEVSMIDVSSTRELEEHLKDNTKLIFYETPANPTMELIDIKKISKYHPLSMVDNTYMTPYLQNPLDLGADVVIHSATKYICGHGDALGGIIVSNAEFIQRVRPILRDFGAALSPFNAWLLIRGIKTLSLRMGRHCENAQKIAEFLQKHPAVKEVYYPGLKSHPQHELANKQMRGFGGMIAFEMNSYNDAETFINSLELCTLAVSLGDMKTLVQHPGTMTHAVVPGEKREKIGITDRLIRISVGIEDVEDLLSDLEQALHNSVVQSCR</sequence>
<dbReference type="EMBL" id="CAJHIO010000011">
    <property type="protein sequence ID" value="CAD6492311.1"/>
    <property type="molecule type" value="Genomic_DNA"/>
</dbReference>
<reference evidence="4" key="1">
    <citation type="submission" date="2020-10" db="EMBL/GenBank/DDBJ databases">
        <authorList>
            <person name="Hahn C.J."/>
            <person name="Laso-Perez R."/>
            <person name="Vulcano F."/>
            <person name="Vaziourakis K.-M."/>
            <person name="Stokke R."/>
            <person name="Steen I.H."/>
            <person name="Teske A."/>
            <person name="Boetius A."/>
            <person name="Liebeke M."/>
            <person name="Amann R."/>
            <person name="Knittel K."/>
        </authorList>
    </citation>
    <scope>NUCLEOTIDE SEQUENCE</scope>
    <source>
        <strain evidence="4">Gfbio:e3339647-f889-4370-9287-4fb5cb688e4c:AG392O15_GoMArc1</strain>
    </source>
</reference>
<evidence type="ECO:0000256" key="1">
    <source>
        <dbReference type="ARBA" id="ARBA00001933"/>
    </source>
</evidence>
<dbReference type="PROSITE" id="PS00868">
    <property type="entry name" value="CYS_MET_METAB_PP"/>
    <property type="match status" value="1"/>
</dbReference>
<protein>
    <submittedName>
        <fullName evidence="4">Cys/Met metabolism PLP-dependent enzyme</fullName>
    </submittedName>
</protein>
<name>A0A811T7P1_9EURY</name>
<evidence type="ECO:0000313" key="5">
    <source>
        <dbReference type="Proteomes" id="UP000610373"/>
    </source>
</evidence>
<organism evidence="4 5">
    <name type="scientific">Candidatus Argoarchaeum ethanivorans</name>
    <dbReference type="NCBI Taxonomy" id="2608793"/>
    <lineage>
        <taxon>Archaea</taxon>
        <taxon>Methanobacteriati</taxon>
        <taxon>Methanobacteriota</taxon>
        <taxon>Stenosarchaea group</taxon>
        <taxon>Methanomicrobia</taxon>
        <taxon>Methanosarcinales</taxon>
        <taxon>Methanosarcinales incertae sedis</taxon>
        <taxon>GOM Arc I cluster</taxon>
        <taxon>Candidatus Argoarchaeum</taxon>
    </lineage>
</organism>
<dbReference type="InterPro" id="IPR000277">
    <property type="entry name" value="Cys/Met-Metab_PyrdxlP-dep_enz"/>
</dbReference>
<dbReference type="InterPro" id="IPR015422">
    <property type="entry name" value="PyrdxlP-dep_Trfase_small"/>
</dbReference>
<dbReference type="Proteomes" id="UP000610373">
    <property type="component" value="Unassembled WGS sequence"/>
</dbReference>
<dbReference type="Gene3D" id="3.90.1150.10">
    <property type="entry name" value="Aspartate Aminotransferase, domain 1"/>
    <property type="match status" value="1"/>
</dbReference>
<dbReference type="GO" id="GO:0030170">
    <property type="term" value="F:pyridoxal phosphate binding"/>
    <property type="evidence" value="ECO:0007669"/>
    <property type="project" value="InterPro"/>
</dbReference>
<dbReference type="CDD" id="cd00614">
    <property type="entry name" value="CGS_like"/>
    <property type="match status" value="1"/>
</dbReference>
<dbReference type="InterPro" id="IPR015421">
    <property type="entry name" value="PyrdxlP-dep_Trfase_major"/>
</dbReference>
<gene>
    <name evidence="4" type="ORF">CHKLHMKO_00249</name>
</gene>
<dbReference type="FunFam" id="3.40.640.10:FF:000046">
    <property type="entry name" value="Cystathionine gamma-lyase"/>
    <property type="match status" value="1"/>
</dbReference>
<keyword evidence="3" id="KW-0456">Lyase</keyword>
<comment type="caution">
    <text evidence="4">The sequence shown here is derived from an EMBL/GenBank/DDBJ whole genome shotgun (WGS) entry which is preliminary data.</text>
</comment>
<evidence type="ECO:0000313" key="4">
    <source>
        <dbReference type="EMBL" id="CAD6492311.1"/>
    </source>
</evidence>
<dbReference type="PANTHER" id="PTHR11808">
    <property type="entry name" value="TRANS-SULFURATION ENZYME FAMILY MEMBER"/>
    <property type="match status" value="1"/>
</dbReference>